<name>A0A1B2LVZ5_9GAMM</name>
<dbReference type="GO" id="GO:0043565">
    <property type="term" value="F:sequence-specific DNA binding"/>
    <property type="evidence" value="ECO:0007669"/>
    <property type="project" value="InterPro"/>
</dbReference>
<evidence type="ECO:0000259" key="4">
    <source>
        <dbReference type="PROSITE" id="PS01124"/>
    </source>
</evidence>
<evidence type="ECO:0000313" key="6">
    <source>
        <dbReference type="Proteomes" id="UP000093391"/>
    </source>
</evidence>
<dbReference type="Gene3D" id="1.10.10.60">
    <property type="entry name" value="Homeodomain-like"/>
    <property type="match status" value="1"/>
</dbReference>
<dbReference type="AlphaFoldDB" id="A0A1B2LVZ5"/>
<dbReference type="PROSITE" id="PS01124">
    <property type="entry name" value="HTH_ARAC_FAMILY_2"/>
    <property type="match status" value="1"/>
</dbReference>
<dbReference type="SUPFAM" id="SSF46689">
    <property type="entry name" value="Homeodomain-like"/>
    <property type="match status" value="1"/>
</dbReference>
<gene>
    <name evidence="5" type="ORF">BFG52_00200</name>
</gene>
<dbReference type="SMART" id="SM00342">
    <property type="entry name" value="HTH_ARAC"/>
    <property type="match status" value="1"/>
</dbReference>
<dbReference type="InterPro" id="IPR003313">
    <property type="entry name" value="AraC-bd"/>
</dbReference>
<dbReference type="Pfam" id="PF02311">
    <property type="entry name" value="AraC_binding"/>
    <property type="match status" value="1"/>
</dbReference>
<dbReference type="STRING" id="1789224.BFG52_00200"/>
<dbReference type="PROSITE" id="PS00041">
    <property type="entry name" value="HTH_ARAC_FAMILY_1"/>
    <property type="match status" value="1"/>
</dbReference>
<keyword evidence="1" id="KW-0805">Transcription regulation</keyword>
<keyword evidence="3" id="KW-0804">Transcription</keyword>
<evidence type="ECO:0000256" key="1">
    <source>
        <dbReference type="ARBA" id="ARBA00023015"/>
    </source>
</evidence>
<reference evidence="5 6" key="1">
    <citation type="submission" date="2016-08" db="EMBL/GenBank/DDBJ databases">
        <authorList>
            <person name="Seilhamer J.J."/>
        </authorList>
    </citation>
    <scope>NUCLEOTIDE SEQUENCE [LARGE SCALE GENOMIC DNA]</scope>
    <source>
        <strain evidence="5 6">BRTC-1</strain>
    </source>
</reference>
<dbReference type="InterPro" id="IPR018060">
    <property type="entry name" value="HTH_AraC"/>
</dbReference>
<dbReference type="Pfam" id="PF12833">
    <property type="entry name" value="HTH_18"/>
    <property type="match status" value="1"/>
</dbReference>
<dbReference type="RefSeq" id="WP_067551037.1">
    <property type="nucleotide sequence ID" value="NZ_CP016895.1"/>
</dbReference>
<dbReference type="PANTHER" id="PTHR11019">
    <property type="entry name" value="HTH-TYPE TRANSCRIPTIONAL REGULATOR NIMR"/>
    <property type="match status" value="1"/>
</dbReference>
<accession>A0A1B2LVZ5</accession>
<organism evidence="5 6">
    <name type="scientific">Acinetobacter larvae</name>
    <dbReference type="NCBI Taxonomy" id="1789224"/>
    <lineage>
        <taxon>Bacteria</taxon>
        <taxon>Pseudomonadati</taxon>
        <taxon>Pseudomonadota</taxon>
        <taxon>Gammaproteobacteria</taxon>
        <taxon>Moraxellales</taxon>
        <taxon>Moraxellaceae</taxon>
        <taxon>Acinetobacter</taxon>
    </lineage>
</organism>
<sequence length="275" mass="31629">MAWVDPQTDFDADQISAQVLAVASQFEQHRSDLHCHQKGQLLYISEGYVELYLEDTQRYCLLPPYFLVWIAPQTLHQIVVKHRIQYHSLWFDASLCQDLKHSKIFVASPLLKALLQRLMGYALDSDWQHGAAYHLSQLSLLEIAAARPEQLLLTMPRHEKLLLCLAQYDIPPTMRQLASLMHMSEKTLGRIVKRETQMGYQQWRQHYRLITAIKMLLEQQRIHAIAQRLAFCSDSAFIAFFKQRTGLAPAQYLSLYSGSVDSGSTYPESAYSGSI</sequence>
<dbReference type="PANTHER" id="PTHR11019:SF159">
    <property type="entry name" value="TRANSCRIPTIONAL REGULATOR-RELATED"/>
    <property type="match status" value="1"/>
</dbReference>
<evidence type="ECO:0000256" key="3">
    <source>
        <dbReference type="ARBA" id="ARBA00023163"/>
    </source>
</evidence>
<dbReference type="EMBL" id="CP016895">
    <property type="protein sequence ID" value="AOA56933.1"/>
    <property type="molecule type" value="Genomic_DNA"/>
</dbReference>
<dbReference type="InterPro" id="IPR037923">
    <property type="entry name" value="HTH-like"/>
</dbReference>
<dbReference type="CDD" id="cd06124">
    <property type="entry name" value="cupin_NimR-like_N"/>
    <property type="match status" value="1"/>
</dbReference>
<evidence type="ECO:0000256" key="2">
    <source>
        <dbReference type="ARBA" id="ARBA00023125"/>
    </source>
</evidence>
<feature type="domain" description="HTH araC/xylS-type" evidence="4">
    <location>
        <begin position="173"/>
        <end position="255"/>
    </location>
</feature>
<dbReference type="InterPro" id="IPR009057">
    <property type="entry name" value="Homeodomain-like_sf"/>
</dbReference>
<dbReference type="Proteomes" id="UP000093391">
    <property type="component" value="Chromosome"/>
</dbReference>
<dbReference type="KEGG" id="ala:BFG52_00200"/>
<proteinExistence type="predicted"/>
<dbReference type="GO" id="GO:0003700">
    <property type="term" value="F:DNA-binding transcription factor activity"/>
    <property type="evidence" value="ECO:0007669"/>
    <property type="project" value="InterPro"/>
</dbReference>
<evidence type="ECO:0000313" key="5">
    <source>
        <dbReference type="EMBL" id="AOA56933.1"/>
    </source>
</evidence>
<keyword evidence="6" id="KW-1185">Reference proteome</keyword>
<keyword evidence="2" id="KW-0238">DNA-binding</keyword>
<dbReference type="SUPFAM" id="SSF51215">
    <property type="entry name" value="Regulatory protein AraC"/>
    <property type="match status" value="1"/>
</dbReference>
<protein>
    <recommendedName>
        <fullName evidence="4">HTH araC/xylS-type domain-containing protein</fullName>
    </recommendedName>
</protein>
<dbReference type="InterPro" id="IPR018062">
    <property type="entry name" value="HTH_AraC-typ_CS"/>
</dbReference>
<dbReference type="OrthoDB" id="5949386at2"/>